<dbReference type="VEuPathDB" id="FungiDB:ASPWEDRAFT_41058"/>
<sequence length="235" mass="27144">MAPNPNATPDTRPVFFFDIDNCLYSRSCNVLEAMQKLIRQFFVTHLSISAEEAHDLHRRYYREYGFAIEGLSRHHKIDPLVFNREVDDALPLDDILKPDQKLRKLLESFDTTKVKLWLLTNAYVTHAKRVITILQIEDLFEGITYCDYGQLPLVCKPSAEMYEKAEMEAGALSTEQCYFIDDSFLNCKHASVRGWRTVHFVESMVPAPQVPASEYAIQDLDELRTLFPELFKDAA</sequence>
<dbReference type="Pfam" id="PF00702">
    <property type="entry name" value="Hydrolase"/>
    <property type="match status" value="1"/>
</dbReference>
<gene>
    <name evidence="1" type="ORF">ASPWEDRAFT_41058</name>
</gene>
<dbReference type="GeneID" id="63751305"/>
<accession>A0A1L9RLK4</accession>
<dbReference type="InterPro" id="IPR010237">
    <property type="entry name" value="Pyr-5-nucltdase"/>
</dbReference>
<dbReference type="Gene3D" id="1.10.150.450">
    <property type="match status" value="1"/>
</dbReference>
<dbReference type="Proteomes" id="UP000184383">
    <property type="component" value="Unassembled WGS sequence"/>
</dbReference>
<dbReference type="InterPro" id="IPR052791">
    <property type="entry name" value="SSM1_domain"/>
</dbReference>
<dbReference type="Gene3D" id="3.40.50.1000">
    <property type="entry name" value="HAD superfamily/HAD-like"/>
    <property type="match status" value="1"/>
</dbReference>
<dbReference type="SUPFAM" id="SSF56784">
    <property type="entry name" value="HAD-like"/>
    <property type="match status" value="1"/>
</dbReference>
<dbReference type="OrthoDB" id="1065058at2759"/>
<dbReference type="GO" id="GO:0008252">
    <property type="term" value="F:nucleotidase activity"/>
    <property type="evidence" value="ECO:0007669"/>
    <property type="project" value="TreeGrafter"/>
</dbReference>
<name>A0A1L9RLK4_ASPWE</name>
<dbReference type="SFLD" id="SFLDG01129">
    <property type="entry name" value="C1.5:_HAD__Beta-PGM__Phosphata"/>
    <property type="match status" value="1"/>
</dbReference>
<evidence type="ECO:0008006" key="3">
    <source>
        <dbReference type="Google" id="ProtNLM"/>
    </source>
</evidence>
<proteinExistence type="predicted"/>
<dbReference type="GO" id="GO:0006206">
    <property type="term" value="P:pyrimidine nucleobase metabolic process"/>
    <property type="evidence" value="ECO:0007669"/>
    <property type="project" value="TreeGrafter"/>
</dbReference>
<dbReference type="EMBL" id="KV878212">
    <property type="protein sequence ID" value="OJJ35816.1"/>
    <property type="molecule type" value="Genomic_DNA"/>
</dbReference>
<dbReference type="AlphaFoldDB" id="A0A1L9RLK4"/>
<dbReference type="InterPro" id="IPR023214">
    <property type="entry name" value="HAD_sf"/>
</dbReference>
<dbReference type="InterPro" id="IPR036412">
    <property type="entry name" value="HAD-like_sf"/>
</dbReference>
<evidence type="ECO:0000313" key="2">
    <source>
        <dbReference type="Proteomes" id="UP000184383"/>
    </source>
</evidence>
<dbReference type="InterPro" id="IPR006439">
    <property type="entry name" value="HAD-SF_hydro_IA"/>
</dbReference>
<dbReference type="SFLD" id="SFLDG01132">
    <property type="entry name" value="C1.5.3:_5'-Nucleotidase_Like"/>
    <property type="match status" value="1"/>
</dbReference>
<dbReference type="STRING" id="1073089.A0A1L9RLK4"/>
<evidence type="ECO:0000313" key="1">
    <source>
        <dbReference type="EMBL" id="OJJ35816.1"/>
    </source>
</evidence>
<dbReference type="NCBIfam" id="TIGR01509">
    <property type="entry name" value="HAD-SF-IA-v3"/>
    <property type="match status" value="1"/>
</dbReference>
<dbReference type="NCBIfam" id="TIGR01993">
    <property type="entry name" value="Pyr-5-nucltdase"/>
    <property type="match status" value="1"/>
</dbReference>
<dbReference type="RefSeq" id="XP_040689492.1">
    <property type="nucleotide sequence ID" value="XM_040835457.1"/>
</dbReference>
<dbReference type="GO" id="GO:0009166">
    <property type="term" value="P:nucleotide catabolic process"/>
    <property type="evidence" value="ECO:0007669"/>
    <property type="project" value="TreeGrafter"/>
</dbReference>
<keyword evidence="2" id="KW-1185">Reference proteome</keyword>
<dbReference type="SFLD" id="SFLDS00003">
    <property type="entry name" value="Haloacid_Dehalogenase"/>
    <property type="match status" value="1"/>
</dbReference>
<reference evidence="2" key="1">
    <citation type="journal article" date="2017" name="Genome Biol.">
        <title>Comparative genomics reveals high biological diversity and specific adaptations in the industrially and medically important fungal genus Aspergillus.</title>
        <authorList>
            <person name="de Vries R.P."/>
            <person name="Riley R."/>
            <person name="Wiebenga A."/>
            <person name="Aguilar-Osorio G."/>
            <person name="Amillis S."/>
            <person name="Uchima C.A."/>
            <person name="Anderluh G."/>
            <person name="Asadollahi M."/>
            <person name="Askin M."/>
            <person name="Barry K."/>
            <person name="Battaglia E."/>
            <person name="Bayram O."/>
            <person name="Benocci T."/>
            <person name="Braus-Stromeyer S.A."/>
            <person name="Caldana C."/>
            <person name="Canovas D."/>
            <person name="Cerqueira G.C."/>
            <person name="Chen F."/>
            <person name="Chen W."/>
            <person name="Choi C."/>
            <person name="Clum A."/>
            <person name="Dos Santos R.A."/>
            <person name="Damasio A.R."/>
            <person name="Diallinas G."/>
            <person name="Emri T."/>
            <person name="Fekete E."/>
            <person name="Flipphi M."/>
            <person name="Freyberg S."/>
            <person name="Gallo A."/>
            <person name="Gournas C."/>
            <person name="Habgood R."/>
            <person name="Hainaut M."/>
            <person name="Harispe M.L."/>
            <person name="Henrissat B."/>
            <person name="Hilden K.S."/>
            <person name="Hope R."/>
            <person name="Hossain A."/>
            <person name="Karabika E."/>
            <person name="Karaffa L."/>
            <person name="Karanyi Z."/>
            <person name="Krasevec N."/>
            <person name="Kuo A."/>
            <person name="Kusch H."/>
            <person name="LaButti K."/>
            <person name="Lagendijk E.L."/>
            <person name="Lapidus A."/>
            <person name="Levasseur A."/>
            <person name="Lindquist E."/>
            <person name="Lipzen A."/>
            <person name="Logrieco A.F."/>
            <person name="MacCabe A."/>
            <person name="Maekelae M.R."/>
            <person name="Malavazi I."/>
            <person name="Melin P."/>
            <person name="Meyer V."/>
            <person name="Mielnichuk N."/>
            <person name="Miskei M."/>
            <person name="Molnar A.P."/>
            <person name="Mule G."/>
            <person name="Ngan C.Y."/>
            <person name="Orejas M."/>
            <person name="Orosz E."/>
            <person name="Ouedraogo J.P."/>
            <person name="Overkamp K.M."/>
            <person name="Park H.-S."/>
            <person name="Perrone G."/>
            <person name="Piumi F."/>
            <person name="Punt P.J."/>
            <person name="Ram A.F."/>
            <person name="Ramon A."/>
            <person name="Rauscher S."/>
            <person name="Record E."/>
            <person name="Riano-Pachon D.M."/>
            <person name="Robert V."/>
            <person name="Roehrig J."/>
            <person name="Ruller R."/>
            <person name="Salamov A."/>
            <person name="Salih N.S."/>
            <person name="Samson R.A."/>
            <person name="Sandor E."/>
            <person name="Sanguinetti M."/>
            <person name="Schuetze T."/>
            <person name="Sepcic K."/>
            <person name="Shelest E."/>
            <person name="Sherlock G."/>
            <person name="Sophianopoulou V."/>
            <person name="Squina F.M."/>
            <person name="Sun H."/>
            <person name="Susca A."/>
            <person name="Todd R.B."/>
            <person name="Tsang A."/>
            <person name="Unkles S.E."/>
            <person name="van de Wiele N."/>
            <person name="van Rossen-Uffink D."/>
            <person name="Oliveira J.V."/>
            <person name="Vesth T.C."/>
            <person name="Visser J."/>
            <person name="Yu J.-H."/>
            <person name="Zhou M."/>
            <person name="Andersen M.R."/>
            <person name="Archer D.B."/>
            <person name="Baker S.E."/>
            <person name="Benoit I."/>
            <person name="Brakhage A.A."/>
            <person name="Braus G.H."/>
            <person name="Fischer R."/>
            <person name="Frisvad J.C."/>
            <person name="Goldman G.H."/>
            <person name="Houbraken J."/>
            <person name="Oakley B."/>
            <person name="Pocsi I."/>
            <person name="Scazzocchio C."/>
            <person name="Seiboth B."/>
            <person name="vanKuyk P.A."/>
            <person name="Wortman J."/>
            <person name="Dyer P.S."/>
            <person name="Grigoriev I.V."/>
        </authorList>
    </citation>
    <scope>NUCLEOTIDE SEQUENCE [LARGE SCALE GENOMIC DNA]</scope>
    <source>
        <strain evidence="2">DTO 134E9</strain>
    </source>
</reference>
<dbReference type="PANTHER" id="PTHR47438">
    <property type="entry name" value="PHOSPHATE METABOLISM PROTEIN 8-RELATED"/>
    <property type="match status" value="1"/>
</dbReference>
<organism evidence="1 2">
    <name type="scientific">Aspergillus wentii DTO 134E9</name>
    <dbReference type="NCBI Taxonomy" id="1073089"/>
    <lineage>
        <taxon>Eukaryota</taxon>
        <taxon>Fungi</taxon>
        <taxon>Dikarya</taxon>
        <taxon>Ascomycota</taxon>
        <taxon>Pezizomycotina</taxon>
        <taxon>Eurotiomycetes</taxon>
        <taxon>Eurotiomycetidae</taxon>
        <taxon>Eurotiales</taxon>
        <taxon>Aspergillaceae</taxon>
        <taxon>Aspergillus</taxon>
        <taxon>Aspergillus subgen. Cremei</taxon>
    </lineage>
</organism>
<dbReference type="PANTHER" id="PTHR47438:SF1">
    <property type="entry name" value="PHOSPHATE METABOLISM PROTEIN 8-RELATED"/>
    <property type="match status" value="1"/>
</dbReference>
<protein>
    <recommendedName>
        <fullName evidence="3">Pyrimidine 5'-nucleotidase</fullName>
    </recommendedName>
</protein>